<dbReference type="Pfam" id="PF02113">
    <property type="entry name" value="Peptidase_S13"/>
    <property type="match status" value="1"/>
</dbReference>
<dbReference type="InterPro" id="IPR012338">
    <property type="entry name" value="Beta-lactam/transpept-like"/>
</dbReference>
<dbReference type="GO" id="GO:0004180">
    <property type="term" value="F:carboxypeptidase activity"/>
    <property type="evidence" value="ECO:0007669"/>
    <property type="project" value="UniProtKB-KW"/>
</dbReference>
<reference evidence="5" key="1">
    <citation type="journal article" date="2019" name="Int. J. Syst. Evol. Microbiol.">
        <title>The Global Catalogue of Microorganisms (GCM) 10K type strain sequencing project: providing services to taxonomists for standard genome sequencing and annotation.</title>
        <authorList>
            <consortium name="The Broad Institute Genomics Platform"/>
            <consortium name="The Broad Institute Genome Sequencing Center for Infectious Disease"/>
            <person name="Wu L."/>
            <person name="Ma J."/>
        </authorList>
    </citation>
    <scope>NUCLEOTIDE SEQUENCE [LARGE SCALE GENOMIC DNA]</scope>
    <source>
        <strain evidence="5">JCM 13004</strain>
    </source>
</reference>
<protein>
    <submittedName>
        <fullName evidence="4">D-alanyl-D-alanine carboxypeptidase/D-alanyl-D-alanine-endopeptidase</fullName>
    </submittedName>
</protein>
<dbReference type="InterPro" id="IPR000667">
    <property type="entry name" value="Peptidase_S13"/>
</dbReference>
<evidence type="ECO:0000256" key="2">
    <source>
        <dbReference type="ARBA" id="ARBA00022801"/>
    </source>
</evidence>
<keyword evidence="5" id="KW-1185">Reference proteome</keyword>
<dbReference type="PRINTS" id="PR00922">
    <property type="entry name" value="DADACBPTASE3"/>
</dbReference>
<evidence type="ECO:0000256" key="1">
    <source>
        <dbReference type="ARBA" id="ARBA00006096"/>
    </source>
</evidence>
<organism evidence="4 5">
    <name type="scientific">Kitasatospora nipponensis</name>
    <dbReference type="NCBI Taxonomy" id="258049"/>
    <lineage>
        <taxon>Bacteria</taxon>
        <taxon>Bacillati</taxon>
        <taxon>Actinomycetota</taxon>
        <taxon>Actinomycetes</taxon>
        <taxon>Kitasatosporales</taxon>
        <taxon>Streptomycetaceae</taxon>
        <taxon>Kitasatospora</taxon>
    </lineage>
</organism>
<feature type="region of interest" description="Disordered" evidence="3">
    <location>
        <begin position="528"/>
        <end position="557"/>
    </location>
</feature>
<comment type="caution">
    <text evidence="4">The sequence shown here is derived from an EMBL/GenBank/DDBJ whole genome shotgun (WGS) entry which is preliminary data.</text>
</comment>
<evidence type="ECO:0000256" key="3">
    <source>
        <dbReference type="SAM" id="MobiDB-lite"/>
    </source>
</evidence>
<dbReference type="Proteomes" id="UP001500037">
    <property type="component" value="Unassembled WGS sequence"/>
</dbReference>
<comment type="similarity">
    <text evidence="1">Belongs to the peptidase S13 family.</text>
</comment>
<dbReference type="PANTHER" id="PTHR30023:SF0">
    <property type="entry name" value="PENICILLIN-SENSITIVE CARBOXYPEPTIDASE A"/>
    <property type="match status" value="1"/>
</dbReference>
<evidence type="ECO:0000313" key="5">
    <source>
        <dbReference type="Proteomes" id="UP001500037"/>
    </source>
</evidence>
<dbReference type="Gene3D" id="3.50.80.20">
    <property type="entry name" value="D-Ala-D-Ala carboxypeptidase C, peptidase S13"/>
    <property type="match status" value="1"/>
</dbReference>
<keyword evidence="4" id="KW-0645">Protease</keyword>
<sequence>MITTNGGISVDRPRLRAGRGVTEPPPPTCFLEPLLTVRLQRRTLPLAAVMLAASLLVGSAQADTPAPADPTLTADLGAILADARLTNAQAGVQVIDADTGQVLYQHQPDALLTPASTLKTVTSAAALELLGADHRFTTEVRTAGSVYGRVLVGDLLLRGGGDPSLRPGDLDDLAARVADSGITTVTGRVLADGTRYDSTPYGPGWAWDDQPYTYSPQISGLTVAPDSEYTMDTVQVTVTPGANAGDDARVSLSPAEAPMQLDGRITTGAAGSTTTADVERRRSVNSLDLNGSLPIGAAPVTFWQTVENPAVYTGDVFAGALERHGVHVVHDDVRAATGTEATQPLASHDSAPLSELIVPMLKLSNNGMAEHLTKEIGKVKAGQGTWTAGITQIKSFLAANGLTTPAGRQVDGSGLSRYDLITPAKMTALLKAAQTKPWYQAWYNALPVAGNPDRLVGGTLANRMRGTAAANNVHAKTGSMSGVDNLTGYVTTPDGHHLAFTAMLNNFTGPVPHDILDAVAVRLATGHQAPTTSPAAPRSLMAPAPGSTTPDSGTRWEDCESLHRC</sequence>
<dbReference type="SUPFAM" id="SSF56601">
    <property type="entry name" value="beta-lactamase/transpeptidase-like"/>
    <property type="match status" value="1"/>
</dbReference>
<dbReference type="Gene3D" id="3.40.710.10">
    <property type="entry name" value="DD-peptidase/beta-lactamase superfamily"/>
    <property type="match status" value="2"/>
</dbReference>
<dbReference type="EMBL" id="BAAALF010000001">
    <property type="protein sequence ID" value="GAA1214887.1"/>
    <property type="molecule type" value="Genomic_DNA"/>
</dbReference>
<evidence type="ECO:0000313" key="4">
    <source>
        <dbReference type="EMBL" id="GAA1214887.1"/>
    </source>
</evidence>
<name>A0ABP4G9G4_9ACTN</name>
<dbReference type="RefSeq" id="WP_344437590.1">
    <property type="nucleotide sequence ID" value="NZ_BAAALF010000001.1"/>
</dbReference>
<gene>
    <name evidence="4" type="primary">dacB_2</name>
    <name evidence="4" type="ORF">GCM10009665_00860</name>
</gene>
<dbReference type="NCBIfam" id="TIGR00666">
    <property type="entry name" value="PBP4"/>
    <property type="match status" value="1"/>
</dbReference>
<feature type="region of interest" description="Disordered" evidence="3">
    <location>
        <begin position="1"/>
        <end position="24"/>
    </location>
</feature>
<keyword evidence="4" id="KW-0121">Carboxypeptidase</keyword>
<proteinExistence type="inferred from homology"/>
<keyword evidence="2" id="KW-0378">Hydrolase</keyword>
<dbReference type="PANTHER" id="PTHR30023">
    <property type="entry name" value="D-ALANYL-D-ALANINE CARBOXYPEPTIDASE"/>
    <property type="match status" value="1"/>
</dbReference>
<accession>A0ABP4G9G4</accession>